<comment type="caution">
    <text evidence="1">The sequence shown here is derived from an EMBL/GenBank/DDBJ whole genome shotgun (WGS) entry which is preliminary data.</text>
</comment>
<name>A0ACC1PUK8_9APHY</name>
<evidence type="ECO:0000313" key="1">
    <source>
        <dbReference type="EMBL" id="KAJ3001667.1"/>
    </source>
</evidence>
<sequence>MLNAIGDNGVKMTSDGDLSPDFQQPRTGLNLTPDAAAAGTLLRTALETGRPEAMRQCLRIVHQLGLARLLEDVTQPREDFRPLRSGARFLRDQAFYAHKTARVVVEIVEKLVPKKTEESKPLGAEERVWVDMRTVARRFLIEHRENRPKGMPELEEQPLGSAEGLAAMDSAVEWDRIHREQKSAR</sequence>
<accession>A0ACC1PUK8</accession>
<organism evidence="1 2">
    <name type="scientific">Trametes sanguinea</name>
    <dbReference type="NCBI Taxonomy" id="158606"/>
    <lineage>
        <taxon>Eukaryota</taxon>
        <taxon>Fungi</taxon>
        <taxon>Dikarya</taxon>
        <taxon>Basidiomycota</taxon>
        <taxon>Agaricomycotina</taxon>
        <taxon>Agaricomycetes</taxon>
        <taxon>Polyporales</taxon>
        <taxon>Polyporaceae</taxon>
        <taxon>Trametes</taxon>
    </lineage>
</organism>
<gene>
    <name evidence="1" type="ORF">NUW54_g6283</name>
</gene>
<reference evidence="1" key="1">
    <citation type="submission" date="2022-08" db="EMBL/GenBank/DDBJ databases">
        <title>Genome Sequence of Pycnoporus sanguineus.</title>
        <authorList>
            <person name="Buettner E."/>
        </authorList>
    </citation>
    <scope>NUCLEOTIDE SEQUENCE</scope>
    <source>
        <strain evidence="1">CG-C14</strain>
    </source>
</reference>
<evidence type="ECO:0000313" key="2">
    <source>
        <dbReference type="Proteomes" id="UP001144978"/>
    </source>
</evidence>
<keyword evidence="2" id="KW-1185">Reference proteome</keyword>
<protein>
    <submittedName>
        <fullName evidence="1">Uncharacterized protein</fullName>
    </submittedName>
</protein>
<proteinExistence type="predicted"/>
<dbReference type="EMBL" id="JANSHE010001654">
    <property type="protein sequence ID" value="KAJ3001667.1"/>
    <property type="molecule type" value="Genomic_DNA"/>
</dbReference>
<dbReference type="Proteomes" id="UP001144978">
    <property type="component" value="Unassembled WGS sequence"/>
</dbReference>